<accession>S3BKV3</accession>
<dbReference type="HOGENOM" id="CLU_3189887_0_0_4"/>
<comment type="caution">
    <text evidence="1">The sequence shown here is derived from an EMBL/GenBank/DDBJ whole genome shotgun (WGS) entry which is preliminary data.</text>
</comment>
<protein>
    <submittedName>
        <fullName evidence="1">Uncharacterized protein</fullName>
    </submittedName>
</protein>
<proteinExistence type="predicted"/>
<evidence type="ECO:0000313" key="1">
    <source>
        <dbReference type="EMBL" id="EPE00972.1"/>
    </source>
</evidence>
<reference evidence="1 2" key="1">
    <citation type="submission" date="2013-04" db="EMBL/GenBank/DDBJ databases">
        <title>The Genome Sequence of Sutterella wadsworthensis HGA0223.</title>
        <authorList>
            <consortium name="The Broad Institute Genomics Platform"/>
            <person name="Earl A."/>
            <person name="Ward D."/>
            <person name="Feldgarden M."/>
            <person name="Gevers D."/>
            <person name="Schmidt T.M."/>
            <person name="Dover J."/>
            <person name="Dai D."/>
            <person name="Walker B."/>
            <person name="Young S."/>
            <person name="Zeng Q."/>
            <person name="Gargeya S."/>
            <person name="Fitzgerald M."/>
            <person name="Haas B."/>
            <person name="Abouelleil A."/>
            <person name="Allen A.W."/>
            <person name="Alvarado L."/>
            <person name="Arachchi H.M."/>
            <person name="Berlin A.M."/>
            <person name="Chapman S.B."/>
            <person name="Gainer-Dewar J."/>
            <person name="Goldberg J."/>
            <person name="Griggs A."/>
            <person name="Gujja S."/>
            <person name="Hansen M."/>
            <person name="Howarth C."/>
            <person name="Imamovic A."/>
            <person name="Ireland A."/>
            <person name="Larimer J."/>
            <person name="McCowan C."/>
            <person name="Murphy C."/>
            <person name="Pearson M."/>
            <person name="Poon T.W."/>
            <person name="Priest M."/>
            <person name="Roberts A."/>
            <person name="Saif S."/>
            <person name="Shea T."/>
            <person name="Sisk P."/>
            <person name="Sykes S."/>
            <person name="Wortman J."/>
            <person name="Nusbaum C."/>
            <person name="Birren B."/>
        </authorList>
    </citation>
    <scope>NUCLEOTIDE SEQUENCE [LARGE SCALE GENOMIC DNA]</scope>
    <source>
        <strain evidence="1 2">HGA0223</strain>
    </source>
</reference>
<name>S3BKV3_9BURK</name>
<dbReference type="AlphaFoldDB" id="S3BKV3"/>
<evidence type="ECO:0000313" key="2">
    <source>
        <dbReference type="Proteomes" id="UP000014400"/>
    </source>
</evidence>
<gene>
    <name evidence="1" type="ORF">HMPREF1476_00494</name>
</gene>
<dbReference type="Proteomes" id="UP000014400">
    <property type="component" value="Unassembled WGS sequence"/>
</dbReference>
<organism evidence="1 2">
    <name type="scientific">Sutterella wadsworthensis HGA0223</name>
    <dbReference type="NCBI Taxonomy" id="1203554"/>
    <lineage>
        <taxon>Bacteria</taxon>
        <taxon>Pseudomonadati</taxon>
        <taxon>Pseudomonadota</taxon>
        <taxon>Betaproteobacteria</taxon>
        <taxon>Burkholderiales</taxon>
        <taxon>Sutterellaceae</taxon>
        <taxon>Sutterella</taxon>
    </lineage>
</organism>
<dbReference type="EMBL" id="ATCF01000007">
    <property type="protein sequence ID" value="EPE00972.1"/>
    <property type="molecule type" value="Genomic_DNA"/>
</dbReference>
<keyword evidence="2" id="KW-1185">Reference proteome</keyword>
<sequence length="46" mass="5287">MCFTQFDMPHNLESLHLTARIAKRGFAAQLTGFREVESFSMTKNSH</sequence>